<gene>
    <name evidence="1 3" type="ORF">P152DRAFT_465185</name>
</gene>
<dbReference type="PANTHER" id="PTHR46082">
    <property type="entry name" value="ATP/GTP-BINDING PROTEIN-RELATED"/>
    <property type="match status" value="1"/>
</dbReference>
<evidence type="ECO:0000313" key="2">
    <source>
        <dbReference type="Proteomes" id="UP000504638"/>
    </source>
</evidence>
<dbReference type="PANTHER" id="PTHR46082:SF11">
    <property type="entry name" value="AAA+ ATPASE DOMAIN-CONTAINING PROTEIN-RELATED"/>
    <property type="match status" value="1"/>
</dbReference>
<sequence length="304" mass="33876">MSAWHHIENFAHESYTVGWICALSIELAAAATFLDEKHGGPTSVPPNDNNSYTLGRIGEHNGVIVVLPKGGDMVHTFPNVRIGLMVGVGGGAPSRRYGHDIRLGDIVVSAPYKTGGVFQYDFGHAIQNQRFRTTGFLNQPPTVLRTAMNTLEAEHETYGHQLTMQLTLFWRITHPENDESSCAKVCGDDPSKLIYRRQRDEDEDNPVIHYGVIALANTLMKDANIRYNLIKEKEVLCFEMEAAGLMNHLPCLVIRGICDYYSDSHKNKEWQGYAAMTAAAYAKAILFRIAPNQVEAEKRIADIS</sequence>
<evidence type="ECO:0000313" key="3">
    <source>
        <dbReference type="RefSeq" id="XP_033535928.1"/>
    </source>
</evidence>
<dbReference type="GO" id="GO:0003824">
    <property type="term" value="F:catalytic activity"/>
    <property type="evidence" value="ECO:0007669"/>
    <property type="project" value="InterPro"/>
</dbReference>
<protein>
    <submittedName>
        <fullName evidence="1 3">Purine and uridine phosphorylase</fullName>
    </submittedName>
</protein>
<dbReference type="GeneID" id="54421186"/>
<dbReference type="SUPFAM" id="SSF53167">
    <property type="entry name" value="Purine and uridine phosphorylases"/>
    <property type="match status" value="1"/>
</dbReference>
<reference evidence="1 3" key="1">
    <citation type="submission" date="2020-01" db="EMBL/GenBank/DDBJ databases">
        <authorList>
            <consortium name="DOE Joint Genome Institute"/>
            <person name="Haridas S."/>
            <person name="Albert R."/>
            <person name="Binder M."/>
            <person name="Bloem J."/>
            <person name="Labutti K."/>
            <person name="Salamov A."/>
            <person name="Andreopoulos B."/>
            <person name="Baker S.E."/>
            <person name="Barry K."/>
            <person name="Bills G."/>
            <person name="Bluhm B.H."/>
            <person name="Cannon C."/>
            <person name="Castanera R."/>
            <person name="Culley D.E."/>
            <person name="Daum C."/>
            <person name="Ezra D."/>
            <person name="Gonzalez J.B."/>
            <person name="Henrissat B."/>
            <person name="Kuo A."/>
            <person name="Liang C."/>
            <person name="Lipzen A."/>
            <person name="Lutzoni F."/>
            <person name="Magnuson J."/>
            <person name="Mondo S."/>
            <person name="Nolan M."/>
            <person name="Ohm R."/>
            <person name="Pangilinan J."/>
            <person name="Park H.-J."/>
            <person name="Ramirez L."/>
            <person name="Alfaro M."/>
            <person name="Sun H."/>
            <person name="Tritt A."/>
            <person name="Yoshinaga Y."/>
            <person name="Zwiers L.-H."/>
            <person name="Turgeon B.G."/>
            <person name="Goodwin S.B."/>
            <person name="Spatafora J.W."/>
            <person name="Crous P.W."/>
            <person name="Grigoriev I.V."/>
        </authorList>
    </citation>
    <scope>NUCLEOTIDE SEQUENCE</scope>
    <source>
        <strain evidence="1 3">CBS 781.70</strain>
    </source>
</reference>
<dbReference type="GO" id="GO:0009116">
    <property type="term" value="P:nucleoside metabolic process"/>
    <property type="evidence" value="ECO:0007669"/>
    <property type="project" value="InterPro"/>
</dbReference>
<reference evidence="3" key="3">
    <citation type="submission" date="2025-04" db="UniProtKB">
        <authorList>
            <consortium name="RefSeq"/>
        </authorList>
    </citation>
    <scope>IDENTIFICATION</scope>
    <source>
        <strain evidence="3">CBS 781.70</strain>
    </source>
</reference>
<keyword evidence="2" id="KW-1185">Reference proteome</keyword>
<dbReference type="EMBL" id="ML975153">
    <property type="protein sequence ID" value="KAF1814297.1"/>
    <property type="molecule type" value="Genomic_DNA"/>
</dbReference>
<evidence type="ECO:0000313" key="1">
    <source>
        <dbReference type="EMBL" id="KAF1814297.1"/>
    </source>
</evidence>
<dbReference type="RefSeq" id="XP_033535928.1">
    <property type="nucleotide sequence ID" value="XM_033680616.1"/>
</dbReference>
<organism evidence="1">
    <name type="scientific">Eremomyces bilateralis CBS 781.70</name>
    <dbReference type="NCBI Taxonomy" id="1392243"/>
    <lineage>
        <taxon>Eukaryota</taxon>
        <taxon>Fungi</taxon>
        <taxon>Dikarya</taxon>
        <taxon>Ascomycota</taxon>
        <taxon>Pezizomycotina</taxon>
        <taxon>Dothideomycetes</taxon>
        <taxon>Dothideomycetes incertae sedis</taxon>
        <taxon>Eremomycetales</taxon>
        <taxon>Eremomycetaceae</taxon>
        <taxon>Eremomyces</taxon>
    </lineage>
</organism>
<dbReference type="Proteomes" id="UP000504638">
    <property type="component" value="Unplaced"/>
</dbReference>
<accession>A0A6G1G8A5</accession>
<dbReference type="OrthoDB" id="1577640at2759"/>
<dbReference type="InterPro" id="IPR053137">
    <property type="entry name" value="NLR-like"/>
</dbReference>
<dbReference type="AlphaFoldDB" id="A0A6G1G8A5"/>
<dbReference type="Gene3D" id="3.40.50.1580">
    <property type="entry name" value="Nucleoside phosphorylase domain"/>
    <property type="match status" value="1"/>
</dbReference>
<proteinExistence type="predicted"/>
<name>A0A6G1G8A5_9PEZI</name>
<reference evidence="3" key="2">
    <citation type="submission" date="2020-04" db="EMBL/GenBank/DDBJ databases">
        <authorList>
            <consortium name="NCBI Genome Project"/>
        </authorList>
    </citation>
    <scope>NUCLEOTIDE SEQUENCE</scope>
    <source>
        <strain evidence="3">CBS 781.70</strain>
    </source>
</reference>
<dbReference type="InterPro" id="IPR035994">
    <property type="entry name" value="Nucleoside_phosphorylase_sf"/>
</dbReference>